<evidence type="ECO:0000259" key="2">
    <source>
        <dbReference type="Pfam" id="PF07835"/>
    </source>
</evidence>
<protein>
    <submittedName>
        <fullName evidence="3">Aa3-type cytochrome c oxidase subunit IV</fullName>
    </submittedName>
</protein>
<dbReference type="Gene3D" id="1.20.5.160">
    <property type="entry name" value="Bacterial aa3 type cytochrome c oxidase subunit IV"/>
    <property type="match status" value="1"/>
</dbReference>
<dbReference type="EMBL" id="JAQQKX010000006">
    <property type="protein sequence ID" value="MDC7683509.1"/>
    <property type="molecule type" value="Genomic_DNA"/>
</dbReference>
<feature type="domain" description="Cytochrome c oxidase subunit IV bacterial aa3 type" evidence="2">
    <location>
        <begin position="9"/>
        <end position="48"/>
    </location>
</feature>
<proteinExistence type="predicted"/>
<keyword evidence="1" id="KW-1133">Transmembrane helix</keyword>
<dbReference type="Proteomes" id="UP001214854">
    <property type="component" value="Unassembled WGS sequence"/>
</dbReference>
<organism evidence="3 4">
    <name type="scientific">Asticcacaulis aquaticus</name>
    <dbReference type="NCBI Taxonomy" id="2984212"/>
    <lineage>
        <taxon>Bacteria</taxon>
        <taxon>Pseudomonadati</taxon>
        <taxon>Pseudomonadota</taxon>
        <taxon>Alphaproteobacteria</taxon>
        <taxon>Caulobacterales</taxon>
        <taxon>Caulobacteraceae</taxon>
        <taxon>Asticcacaulis</taxon>
    </lineage>
</organism>
<dbReference type="InterPro" id="IPR012422">
    <property type="entry name" value="Cyt_c_oxidase_su4_bac-aa3"/>
</dbReference>
<feature type="transmembrane region" description="Helical" evidence="1">
    <location>
        <begin position="55"/>
        <end position="73"/>
    </location>
</feature>
<keyword evidence="4" id="KW-1185">Reference proteome</keyword>
<dbReference type="InterPro" id="IPR036596">
    <property type="entry name" value="Cyt-C_aa3_sf"/>
</dbReference>
<feature type="transmembrane region" description="Helical" evidence="1">
    <location>
        <begin position="32"/>
        <end position="49"/>
    </location>
</feature>
<evidence type="ECO:0000313" key="3">
    <source>
        <dbReference type="EMBL" id="MDC7683509.1"/>
    </source>
</evidence>
<keyword evidence="1" id="KW-0472">Membrane</keyword>
<dbReference type="Pfam" id="PF07835">
    <property type="entry name" value="COX4_pro_2"/>
    <property type="match status" value="1"/>
</dbReference>
<name>A0ABT5HTY5_9CAUL</name>
<gene>
    <name evidence="3" type="ORF">PQU92_09495</name>
</gene>
<dbReference type="SUPFAM" id="SSF81469">
    <property type="entry name" value="Bacterial aa3 type cytochrome c oxidase subunit IV"/>
    <property type="match status" value="1"/>
</dbReference>
<reference evidence="3 4" key="1">
    <citation type="submission" date="2023-01" db="EMBL/GenBank/DDBJ databases">
        <title>Novel species of the genus Asticcacaulis isolated from rivers.</title>
        <authorList>
            <person name="Lu H."/>
        </authorList>
    </citation>
    <scope>NUCLEOTIDE SEQUENCE [LARGE SCALE GENOMIC DNA]</scope>
    <source>
        <strain evidence="3 4">BYS171W</strain>
    </source>
</reference>
<dbReference type="RefSeq" id="WP_272747976.1">
    <property type="nucleotide sequence ID" value="NZ_JAQQKX010000006.1"/>
</dbReference>
<accession>A0ABT5HTY5</accession>
<sequence length="80" mass="8459">MAADHSGDYHKGEMDIHEQAATFDMFTGMAKWGSLVIAVGLLFFTVWFAVKGAGFIPAAISAFVVAVVGFLALKKGANAH</sequence>
<evidence type="ECO:0000313" key="4">
    <source>
        <dbReference type="Proteomes" id="UP001214854"/>
    </source>
</evidence>
<keyword evidence="1" id="KW-0812">Transmembrane</keyword>
<evidence type="ECO:0000256" key="1">
    <source>
        <dbReference type="SAM" id="Phobius"/>
    </source>
</evidence>
<comment type="caution">
    <text evidence="3">The sequence shown here is derived from an EMBL/GenBank/DDBJ whole genome shotgun (WGS) entry which is preliminary data.</text>
</comment>